<accession>A0ABX2JQ24</accession>
<proteinExistence type="predicted"/>
<keyword evidence="1" id="KW-0812">Transmembrane</keyword>
<protein>
    <submittedName>
        <fullName evidence="2">Uncharacterized protein</fullName>
    </submittedName>
</protein>
<keyword evidence="1" id="KW-1133">Transmembrane helix</keyword>
<organism evidence="2 3">
    <name type="scientific">Sphingomonas hominis</name>
    <dbReference type="NCBI Taxonomy" id="2741495"/>
    <lineage>
        <taxon>Bacteria</taxon>
        <taxon>Pseudomonadati</taxon>
        <taxon>Pseudomonadota</taxon>
        <taxon>Alphaproteobacteria</taxon>
        <taxon>Sphingomonadales</taxon>
        <taxon>Sphingomonadaceae</taxon>
        <taxon>Sphingomonas</taxon>
    </lineage>
</organism>
<dbReference type="RefSeq" id="WP_174195131.1">
    <property type="nucleotide sequence ID" value="NZ_JABULH010000009.1"/>
</dbReference>
<evidence type="ECO:0000313" key="3">
    <source>
        <dbReference type="Proteomes" id="UP000621447"/>
    </source>
</evidence>
<comment type="caution">
    <text evidence="2">The sequence shown here is derived from an EMBL/GenBank/DDBJ whole genome shotgun (WGS) entry which is preliminary data.</text>
</comment>
<evidence type="ECO:0000313" key="2">
    <source>
        <dbReference type="EMBL" id="NTS66554.1"/>
    </source>
</evidence>
<keyword evidence="3" id="KW-1185">Reference proteome</keyword>
<feature type="transmembrane region" description="Helical" evidence="1">
    <location>
        <begin position="44"/>
        <end position="65"/>
    </location>
</feature>
<evidence type="ECO:0000256" key="1">
    <source>
        <dbReference type="SAM" id="Phobius"/>
    </source>
</evidence>
<gene>
    <name evidence="2" type="ORF">HRV97_15490</name>
</gene>
<reference evidence="2 3" key="1">
    <citation type="submission" date="2020-06" db="EMBL/GenBank/DDBJ databases">
        <title>Sphingomonas hominis sp. nov., a member of the Sphingomonas, isolated from the hair of a 22-year-old girl.</title>
        <authorList>
            <person name="Zhang D.-F."/>
            <person name="Cui X.-W."/>
        </authorList>
    </citation>
    <scope>NUCLEOTIDE SEQUENCE [LARGE SCALE GENOMIC DNA]</scope>
    <source>
        <strain evidence="2 3">HHU CXW</strain>
    </source>
</reference>
<sequence>MTMPTARPTLEQVLAIKHWHPCDLNTHTLAECSRLAKHDHALEWGAETLAMASVFALTYAVLAPLTRALRAPRRAVGVAA</sequence>
<name>A0ABX2JQ24_9SPHN</name>
<dbReference type="Proteomes" id="UP000621447">
    <property type="component" value="Unassembled WGS sequence"/>
</dbReference>
<keyword evidence="1" id="KW-0472">Membrane</keyword>
<dbReference type="EMBL" id="JABULH010000009">
    <property type="protein sequence ID" value="NTS66554.1"/>
    <property type="molecule type" value="Genomic_DNA"/>
</dbReference>